<keyword evidence="2" id="KW-1185">Reference proteome</keyword>
<proteinExistence type="predicted"/>
<name>A0ABC8JJ01_ERUVS</name>
<dbReference type="AlphaFoldDB" id="A0ABC8JJ01"/>
<evidence type="ECO:0000313" key="1">
    <source>
        <dbReference type="EMBL" id="CAH8320334.1"/>
    </source>
</evidence>
<protein>
    <submittedName>
        <fullName evidence="1">Uncharacterized protein</fullName>
    </submittedName>
</protein>
<gene>
    <name evidence="1" type="ORF">ERUC_LOCUS8885</name>
</gene>
<reference evidence="1 2" key="1">
    <citation type="submission" date="2022-03" db="EMBL/GenBank/DDBJ databases">
        <authorList>
            <person name="Macdonald S."/>
            <person name="Ahmed S."/>
            <person name="Newling K."/>
        </authorList>
    </citation>
    <scope>NUCLEOTIDE SEQUENCE [LARGE SCALE GENOMIC DNA]</scope>
</reference>
<comment type="caution">
    <text evidence="1">The sequence shown here is derived from an EMBL/GenBank/DDBJ whole genome shotgun (WGS) entry which is preliminary data.</text>
</comment>
<evidence type="ECO:0000313" key="2">
    <source>
        <dbReference type="Proteomes" id="UP001642260"/>
    </source>
</evidence>
<dbReference type="Proteomes" id="UP001642260">
    <property type="component" value="Unassembled WGS sequence"/>
</dbReference>
<dbReference type="EMBL" id="CAKOAT010092377">
    <property type="protein sequence ID" value="CAH8320334.1"/>
    <property type="molecule type" value="Genomic_DNA"/>
</dbReference>
<organism evidence="1 2">
    <name type="scientific">Eruca vesicaria subsp. sativa</name>
    <name type="common">Garden rocket</name>
    <name type="synonym">Eruca sativa</name>
    <dbReference type="NCBI Taxonomy" id="29727"/>
    <lineage>
        <taxon>Eukaryota</taxon>
        <taxon>Viridiplantae</taxon>
        <taxon>Streptophyta</taxon>
        <taxon>Embryophyta</taxon>
        <taxon>Tracheophyta</taxon>
        <taxon>Spermatophyta</taxon>
        <taxon>Magnoliopsida</taxon>
        <taxon>eudicotyledons</taxon>
        <taxon>Gunneridae</taxon>
        <taxon>Pentapetalae</taxon>
        <taxon>rosids</taxon>
        <taxon>malvids</taxon>
        <taxon>Brassicales</taxon>
        <taxon>Brassicaceae</taxon>
        <taxon>Brassiceae</taxon>
        <taxon>Eruca</taxon>
    </lineage>
</organism>
<sequence length="83" mass="9480">MKTFSDFTESQDSELRSENGATISEIRSKKVSHNNLCTLRLKDISNILACELEVEVKSNDIVLLVLDKLKQRNELKEMRRGGL</sequence>
<accession>A0ABC8JJ01</accession>